<name>A0A6P1TAV1_9GAMM</name>
<dbReference type="PROSITE" id="PS00775">
    <property type="entry name" value="GLYCOSYL_HYDROL_F3"/>
    <property type="match status" value="1"/>
</dbReference>
<dbReference type="Gene3D" id="3.20.20.300">
    <property type="entry name" value="Glycoside hydrolase, family 3, N-terminal domain"/>
    <property type="match status" value="1"/>
</dbReference>
<reference evidence="6 7" key="1">
    <citation type="submission" date="2020-01" db="EMBL/GenBank/DDBJ databases">
        <title>The possibility of degradation of plastic by Microbulbifer hydrolyticus IRE-31.</title>
        <authorList>
            <person name="Liu L."/>
        </authorList>
    </citation>
    <scope>NUCLEOTIDE SEQUENCE [LARGE SCALE GENOMIC DNA]</scope>
    <source>
        <strain evidence="6 7">IRE-31</strain>
    </source>
</reference>
<dbReference type="InterPro" id="IPR036962">
    <property type="entry name" value="Glyco_hydro_3_N_sf"/>
</dbReference>
<dbReference type="SUPFAM" id="SSF51445">
    <property type="entry name" value="(Trans)glycosidases"/>
    <property type="match status" value="1"/>
</dbReference>
<keyword evidence="7" id="KW-1185">Reference proteome</keyword>
<dbReference type="PANTHER" id="PTHR30480:SF16">
    <property type="entry name" value="GLYCOSIDE HYDROLASE FAMILY 3 DOMAIN PROTEIN"/>
    <property type="match status" value="1"/>
</dbReference>
<comment type="similarity">
    <text evidence="1">Belongs to the glycosyl hydrolase 3 family.</text>
</comment>
<dbReference type="InterPro" id="IPR017853">
    <property type="entry name" value="GH"/>
</dbReference>
<evidence type="ECO:0000256" key="2">
    <source>
        <dbReference type="ARBA" id="ARBA00022801"/>
    </source>
</evidence>
<dbReference type="InterPro" id="IPR001764">
    <property type="entry name" value="Glyco_hydro_3_N"/>
</dbReference>
<evidence type="ECO:0000313" key="7">
    <source>
        <dbReference type="Proteomes" id="UP000464675"/>
    </source>
</evidence>
<organism evidence="5 8">
    <name type="scientific">Microbulbifer hydrolyticus</name>
    <dbReference type="NCBI Taxonomy" id="48074"/>
    <lineage>
        <taxon>Bacteria</taxon>
        <taxon>Pseudomonadati</taxon>
        <taxon>Pseudomonadota</taxon>
        <taxon>Gammaproteobacteria</taxon>
        <taxon>Cellvibrionales</taxon>
        <taxon>Microbulbiferaceae</taxon>
        <taxon>Microbulbifer</taxon>
    </lineage>
</organism>
<evidence type="ECO:0000256" key="1">
    <source>
        <dbReference type="ARBA" id="ARBA00005336"/>
    </source>
</evidence>
<accession>A0A6P1TAV1</accession>
<keyword evidence="3 5" id="KW-0326">Glycosidase</keyword>
<evidence type="ECO:0000259" key="4">
    <source>
        <dbReference type="Pfam" id="PF00933"/>
    </source>
</evidence>
<dbReference type="GO" id="GO:0009254">
    <property type="term" value="P:peptidoglycan turnover"/>
    <property type="evidence" value="ECO:0007669"/>
    <property type="project" value="TreeGrafter"/>
</dbReference>
<sequence>MSPELDLRQKIAQKLMLDIRYYCPQMQRPAEGKAGNSHCDQAVTALPQDLRRMIADNDIGGIILFADNLADSAQMVRLNRQLQGAAASAASGLPLLIGIDQEGGRVNRLPRNEAAAFAGNMAIGATYPRHGEHFAATTATAMAEQLQALGFNVNFAPTLDVNSNPQNPVINVRSYGESAPMVADLGTAAVAAFQQQGIAATVKHFPGHGDTSVDSHTGLPRVERTLEDAHAIDLLPFKQVIANAQPALTMTAHIQYPALDDTVLKSKNGDEILVPATLSRKILHGILRNEMGYQGVIVTDSLNMAGISDYFSPEDAVVKTFQAGADIALMPIKVRYPEDIPRISALIEVVAEAVEAGELSQQELDESFARILTLKQMFAPATKTEQDIETAVEAARVALSAPQHRALASELASAALSSVFPLSASTLPVIDEHVSHIQVLAPNRMIGEAFRIALKDVTEANVSVLEPESAVADIAAAAADVLLVASIVPAESAVELGGMEDLQTLQRRQLDIPSLYAIYRQSLLSARAQDAKTVFISMRSPYESAVFESLADVHLASFDYKAFVGPDQNLEGPVYHAIARALVNSGEPTGRVPVTVMSATELQAQTTDMDGVDMSSEG</sequence>
<evidence type="ECO:0000256" key="3">
    <source>
        <dbReference type="ARBA" id="ARBA00023295"/>
    </source>
</evidence>
<dbReference type="Pfam" id="PF00933">
    <property type="entry name" value="Glyco_hydro_3"/>
    <property type="match status" value="1"/>
</dbReference>
<gene>
    <name evidence="6" type="ORF">GTQ55_07130</name>
    <name evidence="5" type="ORF">HNQ53_000964</name>
</gene>
<dbReference type="InterPro" id="IPR050226">
    <property type="entry name" value="NagZ_Beta-hexosaminidase"/>
</dbReference>
<keyword evidence="2 5" id="KW-0378">Hydrolase</keyword>
<dbReference type="InterPro" id="IPR019800">
    <property type="entry name" value="Glyco_hydro_3_AS"/>
</dbReference>
<dbReference type="GO" id="GO:0005975">
    <property type="term" value="P:carbohydrate metabolic process"/>
    <property type="evidence" value="ECO:0007669"/>
    <property type="project" value="InterPro"/>
</dbReference>
<dbReference type="InterPro" id="IPR036881">
    <property type="entry name" value="Glyco_hydro_3_C_sf"/>
</dbReference>
<evidence type="ECO:0000313" key="5">
    <source>
        <dbReference type="EMBL" id="MBB5210776.1"/>
    </source>
</evidence>
<protein>
    <submittedName>
        <fullName evidence="5">Beta-N-acetylhexosaminidase</fullName>
        <ecNumber evidence="5">3.2.1.52</ecNumber>
    </submittedName>
</protein>
<evidence type="ECO:0000313" key="6">
    <source>
        <dbReference type="EMBL" id="QHQ38783.1"/>
    </source>
</evidence>
<dbReference type="EC" id="3.2.1.52" evidence="5"/>
<dbReference type="GO" id="GO:0004563">
    <property type="term" value="F:beta-N-acetylhexosaminidase activity"/>
    <property type="evidence" value="ECO:0007669"/>
    <property type="project" value="UniProtKB-EC"/>
</dbReference>
<dbReference type="PANTHER" id="PTHR30480">
    <property type="entry name" value="BETA-HEXOSAMINIDASE-RELATED"/>
    <property type="match status" value="1"/>
</dbReference>
<dbReference type="Gene3D" id="3.40.50.1700">
    <property type="entry name" value="Glycoside hydrolase family 3 C-terminal domain"/>
    <property type="match status" value="1"/>
</dbReference>
<dbReference type="Proteomes" id="UP000464675">
    <property type="component" value="Chromosome"/>
</dbReference>
<proteinExistence type="inferred from homology"/>
<evidence type="ECO:0000313" key="8">
    <source>
        <dbReference type="Proteomes" id="UP000563601"/>
    </source>
</evidence>
<dbReference type="EMBL" id="CP047491">
    <property type="protein sequence ID" value="QHQ38783.1"/>
    <property type="molecule type" value="Genomic_DNA"/>
</dbReference>
<dbReference type="Proteomes" id="UP000563601">
    <property type="component" value="Unassembled WGS sequence"/>
</dbReference>
<dbReference type="AlphaFoldDB" id="A0A6P1TAV1"/>
<dbReference type="RefSeq" id="WP_161858111.1">
    <property type="nucleotide sequence ID" value="NZ_CP047491.1"/>
</dbReference>
<feature type="domain" description="Glycoside hydrolase family 3 N-terminal" evidence="4">
    <location>
        <begin position="9"/>
        <end position="374"/>
    </location>
</feature>
<reference evidence="5 8" key="2">
    <citation type="submission" date="2020-08" db="EMBL/GenBank/DDBJ databases">
        <title>Genomic Encyclopedia of Type Strains, Phase IV (KMG-IV): sequencing the most valuable type-strain genomes for metagenomic binning, comparative biology and taxonomic classification.</title>
        <authorList>
            <person name="Goeker M."/>
        </authorList>
    </citation>
    <scope>NUCLEOTIDE SEQUENCE [LARGE SCALE GENOMIC DNA]</scope>
    <source>
        <strain evidence="5 8">DSM 11525</strain>
    </source>
</reference>
<dbReference type="OrthoDB" id="9781691at2"/>
<dbReference type="EMBL" id="JACHHR010000001">
    <property type="protein sequence ID" value="MBB5210776.1"/>
    <property type="molecule type" value="Genomic_DNA"/>
</dbReference>